<dbReference type="InterPro" id="IPR046676">
    <property type="entry name" value="DUF6546"/>
</dbReference>
<reference evidence="2 3" key="1">
    <citation type="journal article" date="2025" name="Microbiol. Resour. Announc.">
        <title>Draft genome sequences for Neonectria magnoliae and Neonectria punicea, canker pathogens of Liriodendron tulipifera and Acer saccharum in West Virginia.</title>
        <authorList>
            <person name="Petronek H.M."/>
            <person name="Kasson M.T."/>
            <person name="Metheny A.M."/>
            <person name="Stauder C.M."/>
            <person name="Lovett B."/>
            <person name="Lynch S.C."/>
            <person name="Garnas J.R."/>
            <person name="Kasson L.R."/>
            <person name="Stajich J.E."/>
        </authorList>
    </citation>
    <scope>NUCLEOTIDE SEQUENCE [LARGE SCALE GENOMIC DNA]</scope>
    <source>
        <strain evidence="2 3">NRRL 64653</strain>
    </source>
</reference>
<organism evidence="2 3">
    <name type="scientific">Neonectria punicea</name>
    <dbReference type="NCBI Taxonomy" id="979145"/>
    <lineage>
        <taxon>Eukaryota</taxon>
        <taxon>Fungi</taxon>
        <taxon>Dikarya</taxon>
        <taxon>Ascomycota</taxon>
        <taxon>Pezizomycotina</taxon>
        <taxon>Sordariomycetes</taxon>
        <taxon>Hypocreomycetidae</taxon>
        <taxon>Hypocreales</taxon>
        <taxon>Nectriaceae</taxon>
        <taxon>Neonectria</taxon>
    </lineage>
</organism>
<proteinExistence type="predicted"/>
<protein>
    <recommendedName>
        <fullName evidence="1">DUF6546 domain-containing protein</fullName>
    </recommendedName>
</protein>
<sequence>MLSTLLQKGIKRLHIFESFNEDIVDRYWQLADSDSLLFDAERVPNHGVAAILSQIGTNLEHLTASFLVDAHDFFRASLQGQTWKELKTLAMTSRILMPDGDSTKREELMLAAAAAAGKMPKLQVMEIWRGDRNDACVFRYDTTGPNATVSWHGTWLMELGSELVAAWQPVAVEHSGRRLCVERSEKIRGSLIKSHSDAIEKLKLKVQVIHPVSLRQAQRELATGFYN</sequence>
<dbReference type="Proteomes" id="UP001498476">
    <property type="component" value="Unassembled WGS sequence"/>
</dbReference>
<gene>
    <name evidence="2" type="ORF">QQX98_011111</name>
</gene>
<evidence type="ECO:0000259" key="1">
    <source>
        <dbReference type="Pfam" id="PF20183"/>
    </source>
</evidence>
<accession>A0ABR1GMI3</accession>
<evidence type="ECO:0000313" key="2">
    <source>
        <dbReference type="EMBL" id="KAK7403121.1"/>
    </source>
</evidence>
<feature type="domain" description="DUF6546" evidence="1">
    <location>
        <begin position="7"/>
        <end position="210"/>
    </location>
</feature>
<keyword evidence="3" id="KW-1185">Reference proteome</keyword>
<name>A0ABR1GMI3_9HYPO</name>
<comment type="caution">
    <text evidence="2">The sequence shown here is derived from an EMBL/GenBank/DDBJ whole genome shotgun (WGS) entry which is preliminary data.</text>
</comment>
<evidence type="ECO:0000313" key="3">
    <source>
        <dbReference type="Proteomes" id="UP001498476"/>
    </source>
</evidence>
<dbReference type="Pfam" id="PF20183">
    <property type="entry name" value="DUF6546"/>
    <property type="match status" value="1"/>
</dbReference>
<dbReference type="EMBL" id="JAZAVJ010000262">
    <property type="protein sequence ID" value="KAK7403121.1"/>
    <property type="molecule type" value="Genomic_DNA"/>
</dbReference>